<dbReference type="EnsemblBacteria" id="AAD36683">
    <property type="protein sequence ID" value="AAD36683"/>
    <property type="gene ID" value="TM_1616"/>
</dbReference>
<keyword evidence="9 11" id="KW-0472">Membrane</keyword>
<evidence type="ECO:0000256" key="10">
    <source>
        <dbReference type="ARBA" id="ARBA00023310"/>
    </source>
</evidence>
<evidence type="ECO:0000256" key="5">
    <source>
        <dbReference type="ARBA" id="ARBA00022692"/>
    </source>
</evidence>
<dbReference type="PATRIC" id="fig|243274.18.peg.1194"/>
<dbReference type="OrthoDB" id="9789241at2"/>
<dbReference type="SUPFAM" id="SSF81336">
    <property type="entry name" value="F1F0 ATP synthase subunit A"/>
    <property type="match status" value="1"/>
</dbReference>
<keyword evidence="8 11" id="KW-0406">Ion transport</keyword>
<dbReference type="PROSITE" id="PS00449">
    <property type="entry name" value="ATPASE_A"/>
    <property type="match status" value="1"/>
</dbReference>
<evidence type="ECO:0000256" key="3">
    <source>
        <dbReference type="ARBA" id="ARBA00022448"/>
    </source>
</evidence>
<dbReference type="InterPro" id="IPR035908">
    <property type="entry name" value="F0_ATP_A_sf"/>
</dbReference>
<evidence type="ECO:0000256" key="9">
    <source>
        <dbReference type="ARBA" id="ARBA00023136"/>
    </source>
</evidence>
<dbReference type="FunCoup" id="Q9X1V1">
    <property type="interactions" value="259"/>
</dbReference>
<organism evidence="13 14">
    <name type="scientific">Thermotoga maritima (strain ATCC 43589 / DSM 3109 / JCM 10099 / NBRC 100826 / MSB8)</name>
    <dbReference type="NCBI Taxonomy" id="243274"/>
    <lineage>
        <taxon>Bacteria</taxon>
        <taxon>Thermotogati</taxon>
        <taxon>Thermotogota</taxon>
        <taxon>Thermotogae</taxon>
        <taxon>Thermotogales</taxon>
        <taxon>Thermotogaceae</taxon>
        <taxon>Thermotoga</taxon>
    </lineage>
</organism>
<evidence type="ECO:0000256" key="2">
    <source>
        <dbReference type="ARBA" id="ARBA00006810"/>
    </source>
</evidence>
<keyword evidence="3 11" id="KW-0813">Transport</keyword>
<evidence type="ECO:0000256" key="8">
    <source>
        <dbReference type="ARBA" id="ARBA00023065"/>
    </source>
</evidence>
<comment type="function">
    <text evidence="11 12">Key component of the proton channel; it plays a direct role in the translocation of protons across the membrane.</text>
</comment>
<dbReference type="NCBIfam" id="TIGR01131">
    <property type="entry name" value="ATP_synt_6_or_A"/>
    <property type="match status" value="1"/>
</dbReference>
<evidence type="ECO:0000256" key="11">
    <source>
        <dbReference type="HAMAP-Rule" id="MF_01393"/>
    </source>
</evidence>
<dbReference type="Proteomes" id="UP000008183">
    <property type="component" value="Chromosome"/>
</dbReference>
<evidence type="ECO:0000256" key="1">
    <source>
        <dbReference type="ARBA" id="ARBA00004141"/>
    </source>
</evidence>
<dbReference type="PANTHER" id="PTHR42823">
    <property type="entry name" value="ATP SYNTHASE SUBUNIT A, CHLOROPLASTIC"/>
    <property type="match status" value="1"/>
</dbReference>
<keyword evidence="5 11" id="KW-0812">Transmembrane</keyword>
<dbReference type="InterPro" id="IPR023011">
    <property type="entry name" value="ATP_synth_F0_asu_AS"/>
</dbReference>
<dbReference type="GO" id="GO:0046933">
    <property type="term" value="F:proton-transporting ATP synthase activity, rotational mechanism"/>
    <property type="evidence" value="ECO:0000318"/>
    <property type="project" value="GO_Central"/>
</dbReference>
<dbReference type="KEGG" id="tmi:THEMA_06170"/>
<keyword evidence="11" id="KW-1003">Cell membrane</keyword>
<keyword evidence="4 11" id="KW-0138">CF(0)</keyword>
<dbReference type="PANTHER" id="PTHR42823:SF3">
    <property type="entry name" value="ATP SYNTHASE SUBUNIT A, CHLOROPLASTIC"/>
    <property type="match status" value="1"/>
</dbReference>
<dbReference type="AlphaFoldDB" id="Q9X1V1"/>
<protein>
    <recommendedName>
        <fullName evidence="11 12">ATP synthase subunit a</fullName>
    </recommendedName>
    <alternativeName>
        <fullName evidence="11">ATP synthase F0 sector subunit a</fullName>
    </alternativeName>
    <alternativeName>
        <fullName evidence="11">F-ATPase subunit 6</fullName>
    </alternativeName>
</protein>
<reference evidence="13 14" key="1">
    <citation type="journal article" date="1999" name="Nature">
        <title>Evidence for lateral gene transfer between Archaea and Bacteria from genome sequence of Thermotoga maritima.</title>
        <authorList>
            <person name="Nelson K.E."/>
            <person name="Clayton R.A."/>
            <person name="Gill S.R."/>
            <person name="Gwinn M.L."/>
            <person name="Dodson R.J."/>
            <person name="Haft D.H."/>
            <person name="Hickey E.K."/>
            <person name="Peterson J.D."/>
            <person name="Nelson W.C."/>
            <person name="Ketchum K.A."/>
            <person name="McDonald L."/>
            <person name="Utterback T.R."/>
            <person name="Malek J.A."/>
            <person name="Linher K.D."/>
            <person name="Garrett M.M."/>
            <person name="Stewart A.M."/>
            <person name="Cotton M.D."/>
            <person name="Pratt M.S."/>
            <person name="Phillips C.A."/>
            <person name="Richardson D."/>
            <person name="Heidelberg J."/>
            <person name="Sutton G.G."/>
            <person name="Fleischmann R.D."/>
            <person name="White O."/>
            <person name="Salzberg S.L."/>
            <person name="Smith H.O."/>
            <person name="Venter J.C."/>
            <person name="Fraser C.M."/>
        </authorList>
    </citation>
    <scope>NUCLEOTIDE SEQUENCE [LARGE SCALE GENOMIC DNA]</scope>
    <source>
        <strain evidence="14">ATCC 43589 / DSM 3109 / JCM 10099 / NBRC 100826 / MSB8</strain>
    </source>
</reference>
<dbReference type="HAMAP" id="MF_01393">
    <property type="entry name" value="ATP_synth_a_bact"/>
    <property type="match status" value="1"/>
</dbReference>
<evidence type="ECO:0000256" key="6">
    <source>
        <dbReference type="ARBA" id="ARBA00022781"/>
    </source>
</evidence>
<dbReference type="DNASU" id="897933"/>
<comment type="subcellular location">
    <subcellularLocation>
        <location evidence="11">Cell inner membrane</location>
        <topology evidence="11">Multi-pass membrane protein</topology>
    </subcellularLocation>
    <subcellularLocation>
        <location evidence="12">Cell membrane</location>
        <topology evidence="12">Multi-pass membrane protein</topology>
    </subcellularLocation>
    <subcellularLocation>
        <location evidence="1">Membrane</location>
        <topology evidence="1">Multi-pass membrane protein</topology>
    </subcellularLocation>
</comment>
<feature type="transmembrane region" description="Helical" evidence="11">
    <location>
        <begin position="227"/>
        <end position="246"/>
    </location>
</feature>
<evidence type="ECO:0000313" key="13">
    <source>
        <dbReference type="EMBL" id="AAD36683.1"/>
    </source>
</evidence>
<dbReference type="PRINTS" id="PR00123">
    <property type="entry name" value="ATPASEA"/>
</dbReference>
<dbReference type="CDD" id="cd00310">
    <property type="entry name" value="ATP-synt_Fo_a_6"/>
    <property type="match status" value="1"/>
</dbReference>
<keyword evidence="14" id="KW-1185">Reference proteome</keyword>
<evidence type="ECO:0000256" key="12">
    <source>
        <dbReference type="RuleBase" id="RU000483"/>
    </source>
</evidence>
<name>Q9X1V1_THEMA</name>
<dbReference type="PaxDb" id="243274-THEMA_06170"/>
<feature type="transmembrane region" description="Helical" evidence="11">
    <location>
        <begin position="62"/>
        <end position="81"/>
    </location>
</feature>
<dbReference type="InterPro" id="IPR045082">
    <property type="entry name" value="ATP_syn_F0_a_bact/chloroplast"/>
</dbReference>
<comment type="similarity">
    <text evidence="2 11 12">Belongs to the ATPase A chain family.</text>
</comment>
<gene>
    <name evidence="11" type="primary">atpB</name>
    <name evidence="13" type="ordered locus">TM_1616</name>
</gene>
<evidence type="ECO:0000256" key="7">
    <source>
        <dbReference type="ARBA" id="ARBA00022989"/>
    </source>
</evidence>
<keyword evidence="6 11" id="KW-0375">Hydrogen ion transport</keyword>
<dbReference type="InterPro" id="IPR000568">
    <property type="entry name" value="ATP_synth_F0_asu"/>
</dbReference>
<dbReference type="InParanoid" id="Q9X1V1"/>
<feature type="transmembrane region" description="Helical" evidence="11">
    <location>
        <begin position="173"/>
        <end position="189"/>
    </location>
</feature>
<dbReference type="GO" id="GO:0005886">
    <property type="term" value="C:plasma membrane"/>
    <property type="evidence" value="ECO:0000318"/>
    <property type="project" value="GO_Central"/>
</dbReference>
<sequence length="283" mass="31770">MDGLKITFSKKEKIFLAVFISLYVLVAVLNIQQLKRTPMEEIFGGLGKRWIVDINGFRINPMTIIVGTAIAIFLIVLAYRLRKFEMIPNRKQAFMESILEMFYEIVDESIPDKRFVKPTFVVATTLFLFITISNIIGGAVPGVSVVADETGAVQKVVLFNDTWPAPTGDLNTNLTYAVMVLIISHAFAIKSKGFKEWLKSWFYPNPVMFPINLIGELAKPISHSLRLFGNIGGGAILVYILSYMTKYFFAPIIFWGFFGIFVGLVQAFVFSMLAVAYISSQLS</sequence>
<evidence type="ECO:0000313" key="14">
    <source>
        <dbReference type="Proteomes" id="UP000008183"/>
    </source>
</evidence>
<accession>Q9X1V1</accession>
<keyword evidence="10 11" id="KW-0066">ATP synthesis</keyword>
<dbReference type="EMBL" id="AE000512">
    <property type="protein sequence ID" value="AAD36683.1"/>
    <property type="molecule type" value="Genomic_DNA"/>
</dbReference>
<evidence type="ECO:0000256" key="4">
    <source>
        <dbReference type="ARBA" id="ARBA00022547"/>
    </source>
</evidence>
<comment type="subunit">
    <text evidence="11">F-type ATPases have 2 components, CF(1) - the catalytic core - and CF(0) - the membrane proton channel. CF(1) has five subunits: alpha(3), beta(3), gamma(1), delta(1), epsilon(1). CF(0) has three main subunits: a(1), b(2) and c(9-12). The alpha and beta chains form an alternating ring which encloses part of the gamma chain. CF(1) is attached to CF(0) by a central stalk formed by the gamma and epsilon chains, while a peripheral stalk is formed by the delta and b chains.</text>
</comment>
<dbReference type="Gene3D" id="1.20.120.220">
    <property type="entry name" value="ATP synthase, F0 complex, subunit A"/>
    <property type="match status" value="1"/>
</dbReference>
<dbReference type="GO" id="GO:0042777">
    <property type="term" value="P:proton motive force-driven plasma membrane ATP synthesis"/>
    <property type="evidence" value="ECO:0000318"/>
    <property type="project" value="GO_Central"/>
</dbReference>
<dbReference type="PIR" id="B72232">
    <property type="entry name" value="B72232"/>
</dbReference>
<proteinExistence type="inferred from homology"/>
<feature type="transmembrane region" description="Helical" evidence="11">
    <location>
        <begin position="14"/>
        <end position="31"/>
    </location>
</feature>
<feature type="transmembrane region" description="Helical" evidence="11">
    <location>
        <begin position="120"/>
        <end position="140"/>
    </location>
</feature>
<keyword evidence="11" id="KW-0997">Cell inner membrane</keyword>
<feature type="transmembrane region" description="Helical" evidence="11">
    <location>
        <begin position="252"/>
        <end position="278"/>
    </location>
</feature>
<keyword evidence="7 11" id="KW-1133">Transmembrane helix</keyword>
<dbReference type="GO" id="GO:0045259">
    <property type="term" value="C:proton-transporting ATP synthase complex"/>
    <property type="evidence" value="ECO:0000318"/>
    <property type="project" value="GO_Central"/>
</dbReference>
<dbReference type="KEGG" id="tma:TM1616"/>
<dbReference type="Pfam" id="PF00119">
    <property type="entry name" value="ATP-synt_A"/>
    <property type="match status" value="1"/>
</dbReference>